<keyword evidence="2" id="KW-1185">Reference proteome</keyword>
<name>A0A1R4LTQ6_VIBR1</name>
<accession>A0A1R4LTQ6</accession>
<evidence type="ECO:0000313" key="2">
    <source>
        <dbReference type="Proteomes" id="UP000188276"/>
    </source>
</evidence>
<proteinExistence type="predicted"/>
<evidence type="ECO:0000313" key="1">
    <source>
        <dbReference type="EMBL" id="SJN59976.1"/>
    </source>
</evidence>
<protein>
    <submittedName>
        <fullName evidence="1">Uncharacterized protein</fullName>
    </submittedName>
</protein>
<dbReference type="EMBL" id="FULE01000072">
    <property type="protein sequence ID" value="SJN59976.1"/>
    <property type="molecule type" value="Genomic_DNA"/>
</dbReference>
<reference evidence="2" key="1">
    <citation type="submission" date="2017-02" db="EMBL/GenBank/DDBJ databases">
        <authorList>
            <person name="Rodrigo-Torres L."/>
            <person name="Arahal R.D."/>
            <person name="Lucena T."/>
        </authorList>
    </citation>
    <scope>NUCLEOTIDE SEQUENCE [LARGE SCALE GENOMIC DNA]</scope>
    <source>
        <strain evidence="2">CECT 7878</strain>
    </source>
</reference>
<dbReference type="AlphaFoldDB" id="A0A1R4LTQ6"/>
<gene>
    <name evidence="1" type="ORF">VR7878_03876</name>
</gene>
<dbReference type="Proteomes" id="UP000188276">
    <property type="component" value="Unassembled WGS sequence"/>
</dbReference>
<sequence length="329" mass="37605">MIAAAKLVCGPGASGKVAIALDALNVDRFIQCLLAMLNESGFKRIEAFGEVNEQGRNEDFEELNRRLTVAVALGLTLGEALLLPAKALSFIHKDGLQEDYAPLIAKNILDKTKVKQNQSWVTNLPPETLCHLLDCLSNQNKGGLFENKAEERARLNQEVDKALTIVQILKWISPKTGASEADIEKKRRQFEKTLIRMRGNYESARLPMEQWRRFSQSWMQLAEFINQLPKSIRIEDIKIARETFISISTTLCGNMKRYHYEAEERSDAIAHFVDGEYDYLTIRVAKEGDKPQVVADRKRLEETIQAIEDKGYLWNKTTYNPWKEQSWTL</sequence>
<organism evidence="1 2">
    <name type="scientific">Vibrio ruber (strain DSM 16370 / JCM 11486 / BCRC 17186 / CECT 7878 / LMG 23124 / VR1)</name>
    <dbReference type="NCBI Taxonomy" id="1123498"/>
    <lineage>
        <taxon>Bacteria</taxon>
        <taxon>Pseudomonadati</taxon>
        <taxon>Pseudomonadota</taxon>
        <taxon>Gammaproteobacteria</taxon>
        <taxon>Vibrionales</taxon>
        <taxon>Vibrionaceae</taxon>
        <taxon>Vibrio</taxon>
    </lineage>
</organism>